<evidence type="ECO:0000313" key="14">
    <source>
        <dbReference type="Proteomes" id="UP000655830"/>
    </source>
</evidence>
<feature type="chain" id="PRO_5039763847" description="FAD:protein FMN transferase" evidence="12">
    <location>
        <begin position="25"/>
        <end position="352"/>
    </location>
</feature>
<evidence type="ECO:0000256" key="11">
    <source>
        <dbReference type="PIRSR" id="PIRSR006268-2"/>
    </source>
</evidence>
<dbReference type="PIRSF" id="PIRSF006268">
    <property type="entry name" value="ApbE"/>
    <property type="match status" value="1"/>
</dbReference>
<dbReference type="GO" id="GO:0005886">
    <property type="term" value="C:plasma membrane"/>
    <property type="evidence" value="ECO:0007669"/>
    <property type="project" value="UniProtKB-SubCell"/>
</dbReference>
<keyword evidence="6 10" id="KW-0274">FAD</keyword>
<dbReference type="GO" id="GO:0046872">
    <property type="term" value="F:metal ion binding"/>
    <property type="evidence" value="ECO:0007669"/>
    <property type="project" value="UniProtKB-UniRule"/>
</dbReference>
<keyword evidence="12" id="KW-0997">Cell inner membrane</keyword>
<evidence type="ECO:0000256" key="5">
    <source>
        <dbReference type="ARBA" id="ARBA00022723"/>
    </source>
</evidence>
<dbReference type="PANTHER" id="PTHR30040:SF2">
    <property type="entry name" value="FAD:PROTEIN FMN TRANSFERASE"/>
    <property type="match status" value="1"/>
</dbReference>
<proteinExistence type="inferred from homology"/>
<name>A0A926IE67_9FIRM</name>
<dbReference type="EC" id="2.7.1.180" evidence="1 10"/>
<sequence length="352" mass="38445">MCNFKKRFGLFMCCLTLMIFTGCGLGPNGSKKTSPSDPLRRTEVLMGTTVSVSLFDHQDETILDEAFERVKLLENELSLNKDSTLLTELNASAGTTPHPVNEVLFDIVQKGYYYSELTDGSFDVSVGPLVKLWNIGLPEARVPSNDEIQNVLPLINYKQIDLDEEAKTIYLQTPGMQLDLGGIAKGYTADSLATLLKSKGVEHALIDLGGNIYALGTKVDGSLWKVGIQDPFESRNNTVGYIPIANQSVVTSGIYERYLEADGKKYHHILDPSTGYPFDNEIAGVTIISETSIDGDALSTAVFSKGLEEGLEFVKSLPNIDAIFITKDSKVYLTDGIKDDFVLTNGAFTLGN</sequence>
<feature type="binding site" evidence="11">
    <location>
        <position position="182"/>
    </location>
    <ligand>
        <name>Mg(2+)</name>
        <dbReference type="ChEBI" id="CHEBI:18420"/>
    </ligand>
</feature>
<dbReference type="EMBL" id="JACRSY010000012">
    <property type="protein sequence ID" value="MBC8579609.1"/>
    <property type="molecule type" value="Genomic_DNA"/>
</dbReference>
<dbReference type="RefSeq" id="WP_249332615.1">
    <property type="nucleotide sequence ID" value="NZ_JACRSY010000012.1"/>
</dbReference>
<comment type="similarity">
    <text evidence="10 12">Belongs to the ApbE family.</text>
</comment>
<keyword evidence="7 10" id="KW-0460">Magnesium</keyword>
<evidence type="ECO:0000256" key="1">
    <source>
        <dbReference type="ARBA" id="ARBA00011955"/>
    </source>
</evidence>
<feature type="binding site" evidence="11">
    <location>
        <position position="296"/>
    </location>
    <ligand>
        <name>Mg(2+)</name>
        <dbReference type="ChEBI" id="CHEBI:18420"/>
    </ligand>
</feature>
<feature type="binding site" evidence="11">
    <location>
        <position position="300"/>
    </location>
    <ligand>
        <name>Mg(2+)</name>
        <dbReference type="ChEBI" id="CHEBI:18420"/>
    </ligand>
</feature>
<dbReference type="PANTHER" id="PTHR30040">
    <property type="entry name" value="THIAMINE BIOSYNTHESIS LIPOPROTEIN APBE"/>
    <property type="match status" value="1"/>
</dbReference>
<comment type="subcellular location">
    <subcellularLocation>
        <location evidence="12">Cell inner membrane</location>
        <topology evidence="12">Lipid-anchor</topology>
        <orientation evidence="12">Periplasmic side</orientation>
    </subcellularLocation>
</comment>
<organism evidence="13 14">
    <name type="scientific">Zhenhengia yiwuensis</name>
    <dbReference type="NCBI Taxonomy" id="2763666"/>
    <lineage>
        <taxon>Bacteria</taxon>
        <taxon>Bacillati</taxon>
        <taxon>Bacillota</taxon>
        <taxon>Clostridia</taxon>
        <taxon>Lachnospirales</taxon>
        <taxon>Lachnospiraceae</taxon>
        <taxon>Zhenhengia</taxon>
    </lineage>
</organism>
<keyword evidence="12" id="KW-0472">Membrane</keyword>
<keyword evidence="12" id="KW-0449">Lipoprotein</keyword>
<keyword evidence="12" id="KW-1003">Cell membrane</keyword>
<evidence type="ECO:0000313" key="13">
    <source>
        <dbReference type="EMBL" id="MBC8579609.1"/>
    </source>
</evidence>
<keyword evidence="5 10" id="KW-0479">Metal-binding</keyword>
<dbReference type="PROSITE" id="PS51257">
    <property type="entry name" value="PROKAR_LIPOPROTEIN"/>
    <property type="match status" value="1"/>
</dbReference>
<evidence type="ECO:0000256" key="4">
    <source>
        <dbReference type="ARBA" id="ARBA00022679"/>
    </source>
</evidence>
<evidence type="ECO:0000256" key="8">
    <source>
        <dbReference type="ARBA" id="ARBA00031306"/>
    </source>
</evidence>
<keyword evidence="4 10" id="KW-0808">Transferase</keyword>
<feature type="signal peptide" evidence="12">
    <location>
        <begin position="1"/>
        <end position="24"/>
    </location>
</feature>
<comment type="cofactor">
    <cofactor evidence="11">
        <name>Mg(2+)</name>
        <dbReference type="ChEBI" id="CHEBI:18420"/>
    </cofactor>
    <cofactor evidence="11">
        <name>Mn(2+)</name>
        <dbReference type="ChEBI" id="CHEBI:29035"/>
    </cofactor>
    <text evidence="11">Magnesium. Can also use manganese.</text>
</comment>
<dbReference type="GO" id="GO:0016740">
    <property type="term" value="F:transferase activity"/>
    <property type="evidence" value="ECO:0007669"/>
    <property type="project" value="UniProtKB-UniRule"/>
</dbReference>
<dbReference type="InterPro" id="IPR024932">
    <property type="entry name" value="ApbE"/>
</dbReference>
<evidence type="ECO:0000256" key="3">
    <source>
        <dbReference type="ARBA" id="ARBA00022630"/>
    </source>
</evidence>
<evidence type="ECO:0000256" key="9">
    <source>
        <dbReference type="ARBA" id="ARBA00048540"/>
    </source>
</evidence>
<dbReference type="Proteomes" id="UP000655830">
    <property type="component" value="Unassembled WGS sequence"/>
</dbReference>
<reference evidence="13" key="1">
    <citation type="submission" date="2020-08" db="EMBL/GenBank/DDBJ databases">
        <title>Genome public.</title>
        <authorList>
            <person name="Liu C."/>
            <person name="Sun Q."/>
        </authorList>
    </citation>
    <scope>NUCLEOTIDE SEQUENCE</scope>
    <source>
        <strain evidence="13">NSJ-12</strain>
    </source>
</reference>
<protein>
    <recommendedName>
        <fullName evidence="2 10">FAD:protein FMN transferase</fullName>
        <ecNumber evidence="1 10">2.7.1.180</ecNumber>
    </recommendedName>
    <alternativeName>
        <fullName evidence="8 10">Flavin transferase</fullName>
    </alternativeName>
</protein>
<gene>
    <name evidence="13" type="ORF">H8718_08710</name>
</gene>
<dbReference type="Gene3D" id="3.10.520.10">
    <property type="entry name" value="ApbE-like domains"/>
    <property type="match status" value="1"/>
</dbReference>
<evidence type="ECO:0000256" key="10">
    <source>
        <dbReference type="PIRNR" id="PIRNR006268"/>
    </source>
</evidence>
<evidence type="ECO:0000256" key="6">
    <source>
        <dbReference type="ARBA" id="ARBA00022827"/>
    </source>
</evidence>
<keyword evidence="14" id="KW-1185">Reference proteome</keyword>
<evidence type="ECO:0000256" key="7">
    <source>
        <dbReference type="ARBA" id="ARBA00022842"/>
    </source>
</evidence>
<dbReference type="SUPFAM" id="SSF143631">
    <property type="entry name" value="ApbE-like"/>
    <property type="match status" value="1"/>
</dbReference>
<comment type="catalytic activity">
    <reaction evidence="9 10 12">
        <text>L-threonyl-[protein] + FAD = FMN-L-threonyl-[protein] + AMP + H(+)</text>
        <dbReference type="Rhea" id="RHEA:36847"/>
        <dbReference type="Rhea" id="RHEA-COMP:11060"/>
        <dbReference type="Rhea" id="RHEA-COMP:11061"/>
        <dbReference type="ChEBI" id="CHEBI:15378"/>
        <dbReference type="ChEBI" id="CHEBI:30013"/>
        <dbReference type="ChEBI" id="CHEBI:57692"/>
        <dbReference type="ChEBI" id="CHEBI:74257"/>
        <dbReference type="ChEBI" id="CHEBI:456215"/>
        <dbReference type="EC" id="2.7.1.180"/>
    </reaction>
</comment>
<comment type="function">
    <text evidence="12">Flavin transferase that catalyzes the transfer of the FMN moiety of FAD and its covalent binding to the hydroxyl group of a threonine residue in a target flavoprotein.</text>
</comment>
<keyword evidence="3 10" id="KW-0285">Flavoprotein</keyword>
<comment type="caution">
    <text evidence="13">The sequence shown here is derived from an EMBL/GenBank/DDBJ whole genome shotgun (WGS) entry which is preliminary data.</text>
</comment>
<dbReference type="Pfam" id="PF02424">
    <property type="entry name" value="ApbE"/>
    <property type="match status" value="1"/>
</dbReference>
<keyword evidence="12" id="KW-0732">Signal</keyword>
<dbReference type="AlphaFoldDB" id="A0A926IE67"/>
<evidence type="ECO:0000256" key="12">
    <source>
        <dbReference type="RuleBase" id="RU363002"/>
    </source>
</evidence>
<evidence type="ECO:0000256" key="2">
    <source>
        <dbReference type="ARBA" id="ARBA00016337"/>
    </source>
</evidence>
<accession>A0A926IE67</accession>
<dbReference type="InterPro" id="IPR003374">
    <property type="entry name" value="ApbE-like_sf"/>
</dbReference>